<feature type="transmembrane region" description="Helical" evidence="7">
    <location>
        <begin position="64"/>
        <end position="82"/>
    </location>
</feature>
<keyword evidence="3 7" id="KW-0812">Transmembrane</keyword>
<organism evidence="8 9">
    <name type="scientific">Geodermatophilus sabuli</name>
    <dbReference type="NCBI Taxonomy" id="1564158"/>
    <lineage>
        <taxon>Bacteria</taxon>
        <taxon>Bacillati</taxon>
        <taxon>Actinomycetota</taxon>
        <taxon>Actinomycetes</taxon>
        <taxon>Geodermatophilales</taxon>
        <taxon>Geodermatophilaceae</taxon>
        <taxon>Geodermatophilus</taxon>
    </lineage>
</organism>
<feature type="transmembrane region" description="Helical" evidence="7">
    <location>
        <begin position="145"/>
        <end position="171"/>
    </location>
</feature>
<feature type="transmembrane region" description="Helical" evidence="7">
    <location>
        <begin position="236"/>
        <end position="258"/>
    </location>
</feature>
<evidence type="ECO:0000256" key="7">
    <source>
        <dbReference type="SAM" id="Phobius"/>
    </source>
</evidence>
<sequence>MSTTELQTGAADQGAGPEKPPTPHGGGGFAVWAERLALPVAWLVLVVIYGALRPDTFLTWQNVSNIIASQVVLLVLAFAALMPSFVGDFDLSLGGILGLTAMVAGVLNIQQEMNIWLACAIGVGAAVVAGALNGLFVVYFDTDPLIITLGMGTVFTGAIFYLSGSNTIVGIDRALSEATFSTKFLGLPLQFYYALVILLIVWYVSSFTPLGLRALFVGQSRDVAKLSGIRVTRLRWGGFILGGFIAGIAGVLLLGTTGSADPTASGGFLLPAYAAVFLGATSIKPGRFNAIGTAIAVFFLATGVNGLQLLGAQNYVQQLFYGAALVIAVVLSRQLRRRA</sequence>
<evidence type="ECO:0000256" key="4">
    <source>
        <dbReference type="ARBA" id="ARBA00022989"/>
    </source>
</evidence>
<keyword evidence="2" id="KW-1003">Cell membrane</keyword>
<proteinExistence type="predicted"/>
<keyword evidence="9" id="KW-1185">Reference proteome</keyword>
<comment type="caution">
    <text evidence="8">The sequence shown here is derived from an EMBL/GenBank/DDBJ whole genome shotgun (WGS) entry which is preliminary data.</text>
</comment>
<evidence type="ECO:0000256" key="1">
    <source>
        <dbReference type="ARBA" id="ARBA00004651"/>
    </source>
</evidence>
<keyword evidence="4 7" id="KW-1133">Transmembrane helix</keyword>
<gene>
    <name evidence="8" type="ORF">GCU56_00730</name>
</gene>
<feature type="transmembrane region" description="Helical" evidence="7">
    <location>
        <begin position="264"/>
        <end position="283"/>
    </location>
</feature>
<comment type="subcellular location">
    <subcellularLocation>
        <location evidence="1">Cell membrane</location>
        <topology evidence="1">Multi-pass membrane protein</topology>
    </subcellularLocation>
</comment>
<feature type="transmembrane region" description="Helical" evidence="7">
    <location>
        <begin position="290"/>
        <end position="309"/>
    </location>
</feature>
<evidence type="ECO:0000313" key="8">
    <source>
        <dbReference type="EMBL" id="NEK56398.1"/>
    </source>
</evidence>
<dbReference type="EMBL" id="JAAGWF010000002">
    <property type="protein sequence ID" value="NEK56398.1"/>
    <property type="molecule type" value="Genomic_DNA"/>
</dbReference>
<dbReference type="CDD" id="cd06579">
    <property type="entry name" value="TM_PBP1_transp_AraH_like"/>
    <property type="match status" value="1"/>
</dbReference>
<dbReference type="Proteomes" id="UP000470246">
    <property type="component" value="Unassembled WGS sequence"/>
</dbReference>
<dbReference type="GO" id="GO:0022857">
    <property type="term" value="F:transmembrane transporter activity"/>
    <property type="evidence" value="ECO:0007669"/>
    <property type="project" value="InterPro"/>
</dbReference>
<feature type="transmembrane region" description="Helical" evidence="7">
    <location>
        <begin position="191"/>
        <end position="216"/>
    </location>
</feature>
<evidence type="ECO:0000256" key="2">
    <source>
        <dbReference type="ARBA" id="ARBA00022475"/>
    </source>
</evidence>
<evidence type="ECO:0000256" key="6">
    <source>
        <dbReference type="SAM" id="MobiDB-lite"/>
    </source>
</evidence>
<accession>A0A7K3VVN1</accession>
<name>A0A7K3VVN1_9ACTN</name>
<dbReference type="Pfam" id="PF02653">
    <property type="entry name" value="BPD_transp_2"/>
    <property type="match status" value="1"/>
</dbReference>
<evidence type="ECO:0000256" key="5">
    <source>
        <dbReference type="ARBA" id="ARBA00023136"/>
    </source>
</evidence>
<reference evidence="8 9" key="1">
    <citation type="submission" date="2020-02" db="EMBL/GenBank/DDBJ databases">
        <title>Geodermatophilus sabuli CPCC 205279 I12A-02694.</title>
        <authorList>
            <person name="Jiang Z."/>
        </authorList>
    </citation>
    <scope>NUCLEOTIDE SEQUENCE [LARGE SCALE GENOMIC DNA]</scope>
    <source>
        <strain evidence="8 9">I12A-02694</strain>
    </source>
</reference>
<dbReference type="PANTHER" id="PTHR32196:SF72">
    <property type="entry name" value="RIBOSE IMPORT PERMEASE PROTEIN RBSC"/>
    <property type="match status" value="1"/>
</dbReference>
<feature type="transmembrane region" description="Helical" evidence="7">
    <location>
        <begin position="315"/>
        <end position="332"/>
    </location>
</feature>
<dbReference type="PANTHER" id="PTHR32196">
    <property type="entry name" value="ABC TRANSPORTER PERMEASE PROTEIN YPHD-RELATED-RELATED"/>
    <property type="match status" value="1"/>
</dbReference>
<protein>
    <submittedName>
        <fullName evidence="8">ABC transporter permease</fullName>
    </submittedName>
</protein>
<feature type="transmembrane region" description="Helical" evidence="7">
    <location>
        <begin position="36"/>
        <end position="52"/>
    </location>
</feature>
<dbReference type="GO" id="GO:0005886">
    <property type="term" value="C:plasma membrane"/>
    <property type="evidence" value="ECO:0007669"/>
    <property type="project" value="UniProtKB-SubCell"/>
</dbReference>
<feature type="region of interest" description="Disordered" evidence="6">
    <location>
        <begin position="1"/>
        <end position="24"/>
    </location>
</feature>
<dbReference type="InterPro" id="IPR001851">
    <property type="entry name" value="ABC_transp_permease"/>
</dbReference>
<dbReference type="AlphaFoldDB" id="A0A7K3VVN1"/>
<evidence type="ECO:0000313" key="9">
    <source>
        <dbReference type="Proteomes" id="UP000470246"/>
    </source>
</evidence>
<keyword evidence="5 7" id="KW-0472">Membrane</keyword>
<dbReference type="RefSeq" id="WP_163479587.1">
    <property type="nucleotide sequence ID" value="NZ_JAAGWF010000002.1"/>
</dbReference>
<evidence type="ECO:0000256" key="3">
    <source>
        <dbReference type="ARBA" id="ARBA00022692"/>
    </source>
</evidence>
<feature type="transmembrane region" description="Helical" evidence="7">
    <location>
        <begin position="115"/>
        <end position="138"/>
    </location>
</feature>